<evidence type="ECO:0000256" key="2">
    <source>
        <dbReference type="ARBA" id="ARBA00022806"/>
    </source>
</evidence>
<evidence type="ECO:0000313" key="4">
    <source>
        <dbReference type="EMBL" id="MBM3274352.1"/>
    </source>
</evidence>
<dbReference type="InterPro" id="IPR027417">
    <property type="entry name" value="P-loop_NTPase"/>
</dbReference>
<dbReference type="Gene3D" id="3.40.50.300">
    <property type="entry name" value="P-loop containing nucleotide triphosphate hydrolases"/>
    <property type="match status" value="1"/>
</dbReference>
<dbReference type="GO" id="GO:0003678">
    <property type="term" value="F:DNA helicase activity"/>
    <property type="evidence" value="ECO:0007669"/>
    <property type="project" value="TreeGrafter"/>
</dbReference>
<protein>
    <recommendedName>
        <fullName evidence="3">Helicase C-terminal domain-containing protein</fullName>
    </recommendedName>
</protein>
<keyword evidence="2" id="KW-0067">ATP-binding</keyword>
<dbReference type="Pfam" id="PF00271">
    <property type="entry name" value="Helicase_C"/>
    <property type="match status" value="1"/>
</dbReference>
<organism evidence="4 5">
    <name type="scientific">Candidatus Tanganyikabacteria bacterium</name>
    <dbReference type="NCBI Taxonomy" id="2961651"/>
    <lineage>
        <taxon>Bacteria</taxon>
        <taxon>Bacillati</taxon>
        <taxon>Candidatus Sericytochromatia</taxon>
        <taxon>Candidatus Tanganyikabacteria</taxon>
    </lineage>
</organism>
<keyword evidence="2" id="KW-0547">Nucleotide-binding</keyword>
<keyword evidence="2" id="KW-0347">Helicase</keyword>
<accession>A0A938BIH2</accession>
<evidence type="ECO:0000259" key="3">
    <source>
        <dbReference type="PROSITE" id="PS51194"/>
    </source>
</evidence>
<dbReference type="Pfam" id="PF03461">
    <property type="entry name" value="TRCF"/>
    <property type="match status" value="1"/>
</dbReference>
<sequence length="301" mass="33276">MPENSLEDIMLAFVGREYDVLVTTTIIESGLDIPSANTIIIHDADKLGLAQLYQLRGRVGRADIKAYCYCFFGANKELTPEARDRLDAIAQHTALGSGYQIALRDLEIRGVGNILGPEQHGNMMSIGYDTYMQLLEEAIAAGLGQEVQPREDAVVDLPVAALLPDEWFEEPADKMVQYRRLAQVQTLRELELLMDEWRDRFGQFGLPVKNLLRLVAIKIKATDLRIPAIKAESGKVRVGIALARSVWAELQMNVPGLARWQWADGDLALDRSKLAPEEQLASVEKLVDSLALAPAGARVSA</sequence>
<dbReference type="PANTHER" id="PTHR47964">
    <property type="entry name" value="ATP-DEPENDENT DNA HELICASE HOMOLOG RECG, CHLOROPLASTIC"/>
    <property type="match status" value="1"/>
</dbReference>
<name>A0A938BIH2_9BACT</name>
<reference evidence="4 5" key="1">
    <citation type="submission" date="2019-03" db="EMBL/GenBank/DDBJ databases">
        <title>Lake Tanganyika Metagenome-Assembled Genomes (MAGs).</title>
        <authorList>
            <person name="Tran P."/>
        </authorList>
    </citation>
    <scope>NUCLEOTIDE SEQUENCE [LARGE SCALE GENOMIC DNA]</scope>
    <source>
        <strain evidence="4">K_DeepCast_65m_m2_236</strain>
    </source>
</reference>
<feature type="domain" description="Helicase C-terminal" evidence="3">
    <location>
        <begin position="1"/>
        <end position="107"/>
    </location>
</feature>
<gene>
    <name evidence="4" type="ORF">FJZ00_04325</name>
</gene>
<dbReference type="InterPro" id="IPR001650">
    <property type="entry name" value="Helicase_C-like"/>
</dbReference>
<dbReference type="Gene3D" id="3.90.1150.50">
    <property type="entry name" value="Transcription-repair-coupling factor, D7 domain"/>
    <property type="match status" value="1"/>
</dbReference>
<dbReference type="AlphaFoldDB" id="A0A938BIH2"/>
<proteinExistence type="predicted"/>
<dbReference type="Proteomes" id="UP000703893">
    <property type="component" value="Unassembled WGS sequence"/>
</dbReference>
<dbReference type="GO" id="GO:0006281">
    <property type="term" value="P:DNA repair"/>
    <property type="evidence" value="ECO:0007669"/>
    <property type="project" value="InterPro"/>
</dbReference>
<dbReference type="SUPFAM" id="SSF143517">
    <property type="entry name" value="TRCF domain-like"/>
    <property type="match status" value="1"/>
</dbReference>
<comment type="caution">
    <text evidence="4">The sequence shown here is derived from an EMBL/GenBank/DDBJ whole genome shotgun (WGS) entry which is preliminary data.</text>
</comment>
<dbReference type="PROSITE" id="PS51194">
    <property type="entry name" value="HELICASE_CTER"/>
    <property type="match status" value="1"/>
</dbReference>
<dbReference type="SMART" id="SM00982">
    <property type="entry name" value="TRCF"/>
    <property type="match status" value="1"/>
</dbReference>
<dbReference type="PANTHER" id="PTHR47964:SF1">
    <property type="entry name" value="ATP-DEPENDENT DNA HELICASE HOMOLOG RECG, CHLOROPLASTIC"/>
    <property type="match status" value="1"/>
</dbReference>
<dbReference type="SUPFAM" id="SSF52540">
    <property type="entry name" value="P-loop containing nucleoside triphosphate hydrolases"/>
    <property type="match status" value="1"/>
</dbReference>
<evidence type="ECO:0000313" key="5">
    <source>
        <dbReference type="Proteomes" id="UP000703893"/>
    </source>
</evidence>
<dbReference type="InterPro" id="IPR037235">
    <property type="entry name" value="TRCF-like_C_D7"/>
</dbReference>
<keyword evidence="1" id="KW-0378">Hydrolase</keyword>
<dbReference type="InterPro" id="IPR047112">
    <property type="entry name" value="RecG/Mfd"/>
</dbReference>
<dbReference type="GO" id="GO:0016787">
    <property type="term" value="F:hydrolase activity"/>
    <property type="evidence" value="ECO:0007669"/>
    <property type="project" value="UniProtKB-KW"/>
</dbReference>
<evidence type="ECO:0000256" key="1">
    <source>
        <dbReference type="ARBA" id="ARBA00022801"/>
    </source>
</evidence>
<dbReference type="EMBL" id="VGJX01000190">
    <property type="protein sequence ID" value="MBM3274352.1"/>
    <property type="molecule type" value="Genomic_DNA"/>
</dbReference>
<dbReference type="InterPro" id="IPR005118">
    <property type="entry name" value="TRCF_C"/>
</dbReference>